<dbReference type="AlphaFoldDB" id="A0A1F2UUS7"/>
<evidence type="ECO:0000256" key="2">
    <source>
        <dbReference type="ARBA" id="ARBA00023125"/>
    </source>
</evidence>
<evidence type="ECO:0000313" key="6">
    <source>
        <dbReference type="Proteomes" id="UP000178086"/>
    </source>
</evidence>
<dbReference type="InterPro" id="IPR036388">
    <property type="entry name" value="WH-like_DNA-bd_sf"/>
</dbReference>
<evidence type="ECO:0000259" key="4">
    <source>
        <dbReference type="PROSITE" id="PS50987"/>
    </source>
</evidence>
<protein>
    <recommendedName>
        <fullName evidence="4">HTH arsR-type domain-containing protein</fullName>
    </recommendedName>
</protein>
<dbReference type="SMART" id="SM00418">
    <property type="entry name" value="HTH_ARSR"/>
    <property type="match status" value="1"/>
</dbReference>
<dbReference type="GO" id="GO:0003700">
    <property type="term" value="F:DNA-binding transcription factor activity"/>
    <property type="evidence" value="ECO:0007669"/>
    <property type="project" value="InterPro"/>
</dbReference>
<dbReference type="GO" id="GO:0003677">
    <property type="term" value="F:DNA binding"/>
    <property type="evidence" value="ECO:0007669"/>
    <property type="project" value="UniProtKB-KW"/>
</dbReference>
<accession>A0A1F2UUS7</accession>
<dbReference type="InterPro" id="IPR001845">
    <property type="entry name" value="HTH_ArsR_DNA-bd_dom"/>
</dbReference>
<dbReference type="PANTHER" id="PTHR33154:SF18">
    <property type="entry name" value="ARSENICAL RESISTANCE OPERON REPRESSOR"/>
    <property type="match status" value="1"/>
</dbReference>
<evidence type="ECO:0000256" key="1">
    <source>
        <dbReference type="ARBA" id="ARBA00023015"/>
    </source>
</evidence>
<keyword evidence="3" id="KW-0804">Transcription</keyword>
<dbReference type="PROSITE" id="PS50987">
    <property type="entry name" value="HTH_ARSR_2"/>
    <property type="match status" value="1"/>
</dbReference>
<organism evidence="5 6">
    <name type="scientific">Candidatus Aquicultor primus</name>
    <dbReference type="NCBI Taxonomy" id="1797195"/>
    <lineage>
        <taxon>Bacteria</taxon>
        <taxon>Bacillati</taxon>
        <taxon>Actinomycetota</taxon>
        <taxon>Candidatus Aquicultoria</taxon>
        <taxon>Candidatus Aquicultorales</taxon>
        <taxon>Candidatus Aquicultoraceae</taxon>
        <taxon>Candidatus Aquicultor</taxon>
    </lineage>
</organism>
<dbReference type="EMBL" id="MELI01000024">
    <property type="protein sequence ID" value="OFW35076.1"/>
    <property type="molecule type" value="Genomic_DNA"/>
</dbReference>
<feature type="domain" description="HTH arsR-type" evidence="4">
    <location>
        <begin position="3"/>
        <end position="97"/>
    </location>
</feature>
<dbReference type="Gene3D" id="1.10.10.10">
    <property type="entry name" value="Winged helix-like DNA-binding domain superfamily/Winged helix DNA-binding domain"/>
    <property type="match status" value="1"/>
</dbReference>
<dbReference type="InterPro" id="IPR036390">
    <property type="entry name" value="WH_DNA-bd_sf"/>
</dbReference>
<proteinExistence type="predicted"/>
<dbReference type="InterPro" id="IPR051081">
    <property type="entry name" value="HTH_MetalResp_TranReg"/>
</dbReference>
<comment type="caution">
    <text evidence="5">The sequence shown here is derived from an EMBL/GenBank/DDBJ whole genome shotgun (WGS) entry which is preliminary data.</text>
</comment>
<dbReference type="Pfam" id="PF01022">
    <property type="entry name" value="HTH_5"/>
    <property type="match status" value="1"/>
</dbReference>
<dbReference type="SUPFAM" id="SSF46785">
    <property type="entry name" value="Winged helix' DNA-binding domain"/>
    <property type="match status" value="1"/>
</dbReference>
<keyword evidence="1" id="KW-0805">Transcription regulation</keyword>
<dbReference type="PRINTS" id="PR00778">
    <property type="entry name" value="HTHARSR"/>
</dbReference>
<dbReference type="PANTHER" id="PTHR33154">
    <property type="entry name" value="TRANSCRIPTIONAL REGULATOR, ARSR FAMILY"/>
    <property type="match status" value="1"/>
</dbReference>
<dbReference type="InterPro" id="IPR011991">
    <property type="entry name" value="ArsR-like_HTH"/>
</dbReference>
<dbReference type="NCBIfam" id="NF033788">
    <property type="entry name" value="HTH_metalloreg"/>
    <property type="match status" value="1"/>
</dbReference>
<dbReference type="Proteomes" id="UP000178086">
    <property type="component" value="Unassembled WGS sequence"/>
</dbReference>
<keyword evidence="2" id="KW-0238">DNA-binding</keyword>
<gene>
    <name evidence="5" type="ORF">A2074_07485</name>
</gene>
<sequence>MIINMVSIERLVEVFKVLGDTTRLKIVKLLSEQELRVGEIVEILGLAQSSVSQHLARLRSAKLVTERREGQVVYYALNWENFLAFEQSCKRFMESELGSIETMDHECRLLRAIVGDRKGSNERRLCAGK</sequence>
<dbReference type="CDD" id="cd00090">
    <property type="entry name" value="HTH_ARSR"/>
    <property type="match status" value="1"/>
</dbReference>
<name>A0A1F2UUS7_9ACTN</name>
<evidence type="ECO:0000313" key="5">
    <source>
        <dbReference type="EMBL" id="OFW35076.1"/>
    </source>
</evidence>
<evidence type="ECO:0000256" key="3">
    <source>
        <dbReference type="ARBA" id="ARBA00023163"/>
    </source>
</evidence>
<reference evidence="5 6" key="1">
    <citation type="journal article" date="2016" name="Nat. Commun.">
        <title>Thousands of microbial genomes shed light on interconnected biogeochemical processes in an aquifer system.</title>
        <authorList>
            <person name="Anantharaman K."/>
            <person name="Brown C.T."/>
            <person name="Hug L.A."/>
            <person name="Sharon I."/>
            <person name="Castelle C.J."/>
            <person name="Probst A.J."/>
            <person name="Thomas B.C."/>
            <person name="Singh A."/>
            <person name="Wilkins M.J."/>
            <person name="Karaoz U."/>
            <person name="Brodie E.L."/>
            <person name="Williams K.H."/>
            <person name="Hubbard S.S."/>
            <person name="Banfield J.F."/>
        </authorList>
    </citation>
    <scope>NUCLEOTIDE SEQUENCE [LARGE SCALE GENOMIC DNA]</scope>
</reference>